<evidence type="ECO:0000313" key="3">
    <source>
        <dbReference type="Proteomes" id="UP001184614"/>
    </source>
</evidence>
<keyword evidence="1" id="KW-0472">Membrane</keyword>
<feature type="transmembrane region" description="Helical" evidence="1">
    <location>
        <begin position="45"/>
        <end position="68"/>
    </location>
</feature>
<protein>
    <submittedName>
        <fullName evidence="2">Uncharacterized protein</fullName>
    </submittedName>
</protein>
<keyword evidence="1" id="KW-1133">Transmembrane helix</keyword>
<sequence>MKYISLILLAELSFLVFCFWWTHFPRKRMRHALERVYYARRVSDALNMFVSYHVIAIVFAAFCAASIYSLNLAAS</sequence>
<evidence type="ECO:0000256" key="1">
    <source>
        <dbReference type="SAM" id="Phobius"/>
    </source>
</evidence>
<reference evidence="2 3" key="1">
    <citation type="submission" date="2023-07" db="EMBL/GenBank/DDBJ databases">
        <title>Sorghum-associated microbial communities from plants grown in Nebraska, USA.</title>
        <authorList>
            <person name="Schachtman D."/>
        </authorList>
    </citation>
    <scope>NUCLEOTIDE SEQUENCE [LARGE SCALE GENOMIC DNA]</scope>
    <source>
        <strain evidence="2 3">DS1730</strain>
    </source>
</reference>
<dbReference type="RefSeq" id="WP_310010477.1">
    <property type="nucleotide sequence ID" value="NZ_JAVDQT010000001.1"/>
</dbReference>
<keyword evidence="1" id="KW-0812">Transmembrane</keyword>
<name>A0ABU1M5H2_9HYPH</name>
<dbReference type="Proteomes" id="UP001184614">
    <property type="component" value="Unassembled WGS sequence"/>
</dbReference>
<comment type="caution">
    <text evidence="2">The sequence shown here is derived from an EMBL/GenBank/DDBJ whole genome shotgun (WGS) entry which is preliminary data.</text>
</comment>
<organism evidence="2 3">
    <name type="scientific">Brucella pseudogrignonensis</name>
    <dbReference type="NCBI Taxonomy" id="419475"/>
    <lineage>
        <taxon>Bacteria</taxon>
        <taxon>Pseudomonadati</taxon>
        <taxon>Pseudomonadota</taxon>
        <taxon>Alphaproteobacteria</taxon>
        <taxon>Hyphomicrobiales</taxon>
        <taxon>Brucellaceae</taxon>
        <taxon>Brucella/Ochrobactrum group</taxon>
        <taxon>Brucella</taxon>
    </lineage>
</organism>
<evidence type="ECO:0000313" key="2">
    <source>
        <dbReference type="EMBL" id="MDR6431279.1"/>
    </source>
</evidence>
<feature type="transmembrane region" description="Helical" evidence="1">
    <location>
        <begin position="6"/>
        <end position="24"/>
    </location>
</feature>
<gene>
    <name evidence="2" type="ORF">J2782_000984</name>
</gene>
<accession>A0ABU1M5H2</accession>
<keyword evidence="3" id="KW-1185">Reference proteome</keyword>
<proteinExistence type="predicted"/>
<dbReference type="EMBL" id="JAVDQT010000001">
    <property type="protein sequence ID" value="MDR6431279.1"/>
    <property type="molecule type" value="Genomic_DNA"/>
</dbReference>